<protein>
    <recommendedName>
        <fullName evidence="5">Protein-lysine N-methyltransferase RN001_015476</fullName>
        <ecNumber evidence="5">2.1.1.-</ecNumber>
    </recommendedName>
</protein>
<proteinExistence type="inferred from homology"/>
<name>A0AAN7NZ37_9COLE</name>
<reference evidence="7" key="1">
    <citation type="submission" date="2023-01" db="EMBL/GenBank/DDBJ databases">
        <title>Key to firefly adult light organ development and bioluminescence: homeobox transcription factors regulate luciferase expression and transportation to peroxisome.</title>
        <authorList>
            <person name="Fu X."/>
        </authorList>
    </citation>
    <scope>NUCLEOTIDE SEQUENCE [LARGE SCALE GENOMIC DNA]</scope>
</reference>
<comment type="subcellular location">
    <subcellularLocation>
        <location evidence="1 5">Cytoplasm</location>
    </subcellularLocation>
</comment>
<evidence type="ECO:0000256" key="1">
    <source>
        <dbReference type="ARBA" id="ARBA00004496"/>
    </source>
</evidence>
<evidence type="ECO:0000313" key="6">
    <source>
        <dbReference type="EMBL" id="KAK4873447.1"/>
    </source>
</evidence>
<sequence>MSQTDDDDIPQLSFETFVALQEFYKEQNAKELSVQSDDTIIDEDWQLSQFWYDEATKNALVKIATARVKPNGRIALISCPTLYNKLKDTNEVKVFEYDKRFLKVCGDDFIQYDYKSPLDVPRDMANSFDLVIADPPFLSDECLTKTAVTVRFLSKRDVVLCTGATMSDLAHRLLGLEKSAFKPSHHNNLANDFCCYSNFDVDDLIR</sequence>
<accession>A0AAN7NZ37</accession>
<comment type="similarity">
    <text evidence="5">Belongs to the class I-like SAM-binding methyltransferase superfamily. EFM5 family.</text>
</comment>
<keyword evidence="3 5" id="KW-0489">Methyltransferase</keyword>
<dbReference type="InterPro" id="IPR041370">
    <property type="entry name" value="Mlase_EEF1AKMT1/ZCCHC4"/>
</dbReference>
<dbReference type="PANTHER" id="PTHR13200">
    <property type="entry name" value="EEF1A LYSINE METHYLTRANSFERASE 1"/>
    <property type="match status" value="1"/>
</dbReference>
<dbReference type="Proteomes" id="UP001353858">
    <property type="component" value="Unassembled WGS sequence"/>
</dbReference>
<evidence type="ECO:0000256" key="3">
    <source>
        <dbReference type="ARBA" id="ARBA00022603"/>
    </source>
</evidence>
<dbReference type="EMBL" id="JARPUR010000007">
    <property type="protein sequence ID" value="KAK4873447.1"/>
    <property type="molecule type" value="Genomic_DNA"/>
</dbReference>
<dbReference type="EC" id="2.1.1.-" evidence="5"/>
<dbReference type="InterPro" id="IPR002052">
    <property type="entry name" value="DNA_methylase_N6_adenine_CS"/>
</dbReference>
<comment type="caution">
    <text evidence="6">The sequence shown here is derived from an EMBL/GenBank/DDBJ whole genome shotgun (WGS) entry which is preliminary data.</text>
</comment>
<gene>
    <name evidence="6" type="ORF">RN001_015476</name>
</gene>
<dbReference type="InterPro" id="IPR019369">
    <property type="entry name" value="Efm5/EEF1AKMT1"/>
</dbReference>
<dbReference type="HAMAP" id="MF_03187">
    <property type="entry name" value="Methyltr_EFM5"/>
    <property type="match status" value="1"/>
</dbReference>
<dbReference type="GO" id="GO:0032259">
    <property type="term" value="P:methylation"/>
    <property type="evidence" value="ECO:0007669"/>
    <property type="project" value="UniProtKB-KW"/>
</dbReference>
<evidence type="ECO:0000256" key="5">
    <source>
        <dbReference type="HAMAP-Rule" id="MF_03187"/>
    </source>
</evidence>
<evidence type="ECO:0000313" key="7">
    <source>
        <dbReference type="Proteomes" id="UP001353858"/>
    </source>
</evidence>
<dbReference type="Pfam" id="PF10237">
    <property type="entry name" value="N6-adenineMlase"/>
    <property type="match status" value="1"/>
</dbReference>
<dbReference type="SUPFAM" id="SSF53335">
    <property type="entry name" value="S-adenosyl-L-methionine-dependent methyltransferases"/>
    <property type="match status" value="1"/>
</dbReference>
<dbReference type="PROSITE" id="PS00092">
    <property type="entry name" value="N6_MTASE"/>
    <property type="match status" value="1"/>
</dbReference>
<keyword evidence="7" id="KW-1185">Reference proteome</keyword>
<keyword evidence="2 5" id="KW-0963">Cytoplasm</keyword>
<dbReference type="GO" id="GO:0003676">
    <property type="term" value="F:nucleic acid binding"/>
    <property type="evidence" value="ECO:0007669"/>
    <property type="project" value="InterPro"/>
</dbReference>
<dbReference type="GO" id="GO:0016279">
    <property type="term" value="F:protein-lysine N-methyltransferase activity"/>
    <property type="evidence" value="ECO:0007669"/>
    <property type="project" value="UniProtKB-UniRule"/>
</dbReference>
<keyword evidence="4 5" id="KW-0808">Transferase</keyword>
<organism evidence="6 7">
    <name type="scientific">Aquatica leii</name>
    <dbReference type="NCBI Taxonomy" id="1421715"/>
    <lineage>
        <taxon>Eukaryota</taxon>
        <taxon>Metazoa</taxon>
        <taxon>Ecdysozoa</taxon>
        <taxon>Arthropoda</taxon>
        <taxon>Hexapoda</taxon>
        <taxon>Insecta</taxon>
        <taxon>Pterygota</taxon>
        <taxon>Neoptera</taxon>
        <taxon>Endopterygota</taxon>
        <taxon>Coleoptera</taxon>
        <taxon>Polyphaga</taxon>
        <taxon>Elateriformia</taxon>
        <taxon>Elateroidea</taxon>
        <taxon>Lampyridae</taxon>
        <taxon>Luciolinae</taxon>
        <taxon>Aquatica</taxon>
    </lineage>
</organism>
<comment type="function">
    <text evidence="5">S-adenosyl-L-methionine-dependent protein-lysine N-methyltransferase that methylates elongation factor 1-alpha.</text>
</comment>
<dbReference type="InterPro" id="IPR029063">
    <property type="entry name" value="SAM-dependent_MTases_sf"/>
</dbReference>
<dbReference type="AlphaFoldDB" id="A0AAN7NZ37"/>
<evidence type="ECO:0000256" key="2">
    <source>
        <dbReference type="ARBA" id="ARBA00022490"/>
    </source>
</evidence>
<dbReference type="GO" id="GO:0005737">
    <property type="term" value="C:cytoplasm"/>
    <property type="evidence" value="ECO:0007669"/>
    <property type="project" value="UniProtKB-SubCell"/>
</dbReference>
<dbReference type="PANTHER" id="PTHR13200:SF0">
    <property type="entry name" value="EEF1A LYSINE METHYLTRANSFERASE 1"/>
    <property type="match status" value="1"/>
</dbReference>
<evidence type="ECO:0000256" key="4">
    <source>
        <dbReference type="ARBA" id="ARBA00022679"/>
    </source>
</evidence>